<keyword evidence="10" id="KW-0805">Transcription regulation</keyword>
<keyword evidence="4 8" id="KW-0863">Zinc-finger</keyword>
<dbReference type="InterPro" id="IPR035100">
    <property type="entry name" value="TF_IIS-typ"/>
</dbReference>
<dbReference type="SMART" id="SM00440">
    <property type="entry name" value="ZnF_C2C2"/>
    <property type="match status" value="1"/>
</dbReference>
<dbReference type="PROSITE" id="PS51321">
    <property type="entry name" value="TFIIS_CENTRAL"/>
    <property type="match status" value="1"/>
</dbReference>
<dbReference type="InterPro" id="IPR035441">
    <property type="entry name" value="TFIIS/LEDGF_dom_sf"/>
</dbReference>
<dbReference type="PROSITE" id="PS51319">
    <property type="entry name" value="TFIIS_N"/>
    <property type="match status" value="1"/>
</dbReference>
<evidence type="ECO:0000256" key="11">
    <source>
        <dbReference type="SAM" id="MobiDB-lite"/>
    </source>
</evidence>
<dbReference type="Gene3D" id="1.10.472.30">
    <property type="entry name" value="Transcription elongation factor S-II, central domain"/>
    <property type="match status" value="1"/>
</dbReference>
<comment type="function">
    <text evidence="7">Necessary for efficient RNA polymerase II transcription elongation past template-encoded arresting sites. The arresting sites in DNA have the property of trapping a certain fraction of elongating RNA polymerases that pass through, resulting in locked ternary complexes. Cleavage of the nascent transcript by S-II allows the resumption of elongation from the new 3'-terminus.</text>
</comment>
<evidence type="ECO:0000256" key="8">
    <source>
        <dbReference type="PROSITE-ProRule" id="PRU00472"/>
    </source>
</evidence>
<dbReference type="InterPro" id="IPR001222">
    <property type="entry name" value="Znf_TFIIS"/>
</dbReference>
<feature type="domain" description="TFIIS central" evidence="14">
    <location>
        <begin position="155"/>
        <end position="270"/>
    </location>
</feature>
<dbReference type="InterPro" id="IPR006289">
    <property type="entry name" value="TFSII"/>
</dbReference>
<evidence type="ECO:0000256" key="6">
    <source>
        <dbReference type="ARBA" id="ARBA00023242"/>
    </source>
</evidence>
<evidence type="ECO:0000256" key="9">
    <source>
        <dbReference type="PROSITE-ProRule" id="PRU00649"/>
    </source>
</evidence>
<dbReference type="InterPro" id="IPR003618">
    <property type="entry name" value="TFIIS_cen_dom"/>
</dbReference>
<dbReference type="PANTHER" id="PTHR11477:SF0">
    <property type="entry name" value="IP08861P-RELATED"/>
    <property type="match status" value="1"/>
</dbReference>
<dbReference type="EMBL" id="BTRK01000002">
    <property type="protein sequence ID" value="GMR37553.1"/>
    <property type="molecule type" value="Genomic_DNA"/>
</dbReference>
<dbReference type="SUPFAM" id="SSF47676">
    <property type="entry name" value="Conserved domain common to transcription factors TFIIS, elongin A, CRSP70"/>
    <property type="match status" value="1"/>
</dbReference>
<dbReference type="Pfam" id="PF01096">
    <property type="entry name" value="Zn_ribbon_TFIIS"/>
    <property type="match status" value="1"/>
</dbReference>
<dbReference type="GO" id="GO:0008270">
    <property type="term" value="F:zinc ion binding"/>
    <property type="evidence" value="ECO:0007669"/>
    <property type="project" value="UniProtKB-UniRule"/>
</dbReference>
<dbReference type="SMART" id="SM00509">
    <property type="entry name" value="TFS2N"/>
    <property type="match status" value="1"/>
</dbReference>
<dbReference type="PROSITE" id="PS00466">
    <property type="entry name" value="ZF_TFIIS_1"/>
    <property type="match status" value="1"/>
</dbReference>
<feature type="region of interest" description="Disordered" evidence="11">
    <location>
        <begin position="88"/>
        <end position="136"/>
    </location>
</feature>
<dbReference type="NCBIfam" id="TIGR01385">
    <property type="entry name" value="TFSII"/>
    <property type="match status" value="1"/>
</dbReference>
<dbReference type="PANTHER" id="PTHR11477">
    <property type="entry name" value="TRANSCRIPTION FACTOR S-II ZINC FINGER DOMAIN-CONTAINING PROTEIN"/>
    <property type="match status" value="1"/>
</dbReference>
<dbReference type="PROSITE" id="PS51133">
    <property type="entry name" value="ZF_TFIIS_2"/>
    <property type="match status" value="1"/>
</dbReference>
<name>A0AAN4ZAJ3_9BILA</name>
<proteinExistence type="inferred from homology"/>
<evidence type="ECO:0000256" key="7">
    <source>
        <dbReference type="ARBA" id="ARBA00025408"/>
    </source>
</evidence>
<gene>
    <name evidence="15" type="ORF">PMAYCL1PPCAC_07748</name>
</gene>
<comment type="caution">
    <text evidence="15">The sequence shown here is derived from an EMBL/GenBank/DDBJ whole genome shotgun (WGS) entry which is preliminary data.</text>
</comment>
<sequence>SSRSRMSSCEEDVLSIRKKLEKMIDGSKPHDDAADLVEALAALPINYTVLNTTRIGLVMNDLRKKTSNEKLSKRIKQLIKDWKNIVESHNSGNGNGKGEKAAAASVARTESSSSQKSATAEAASTPPPSKPLLKPSTVAQFSGAFPPKSIEGDEIRVKSAQMLLSALKTGEMPDGTLDPEQLAVGIEQKLFDVHRGTGDKYKSALRSRVFNLRDKKNVALRENVLTGVVTPDKFAVMTPEEMASPEVKQMREQFAKESIMEHQMSVNKGTPSDMFKCGKCGKKNCTYTQLQTRSADEPMTTFVFCLECGNRWKFC</sequence>
<dbReference type="FunFam" id="2.20.25.10:FF:000001">
    <property type="entry name" value="Probable Transcription elongation factor S-II"/>
    <property type="match status" value="1"/>
</dbReference>
<dbReference type="CDD" id="cd13749">
    <property type="entry name" value="Zn-ribbon_TFIIS"/>
    <property type="match status" value="1"/>
</dbReference>
<dbReference type="GO" id="GO:0005634">
    <property type="term" value="C:nucleus"/>
    <property type="evidence" value="ECO:0007669"/>
    <property type="project" value="UniProtKB-SubCell"/>
</dbReference>
<keyword evidence="5 10" id="KW-0862">Zinc</keyword>
<evidence type="ECO:0000256" key="4">
    <source>
        <dbReference type="ARBA" id="ARBA00022771"/>
    </source>
</evidence>
<evidence type="ECO:0000256" key="5">
    <source>
        <dbReference type="ARBA" id="ARBA00022833"/>
    </source>
</evidence>
<organism evidence="15 16">
    <name type="scientific">Pristionchus mayeri</name>
    <dbReference type="NCBI Taxonomy" id="1317129"/>
    <lineage>
        <taxon>Eukaryota</taxon>
        <taxon>Metazoa</taxon>
        <taxon>Ecdysozoa</taxon>
        <taxon>Nematoda</taxon>
        <taxon>Chromadorea</taxon>
        <taxon>Rhabditida</taxon>
        <taxon>Rhabditina</taxon>
        <taxon>Diplogasteromorpha</taxon>
        <taxon>Diplogasteroidea</taxon>
        <taxon>Neodiplogasteridae</taxon>
        <taxon>Pristionchus</taxon>
    </lineage>
</organism>
<dbReference type="PIRSF" id="PIRSF006704">
    <property type="entry name" value="TF_IIS"/>
    <property type="match status" value="1"/>
</dbReference>
<evidence type="ECO:0000259" key="13">
    <source>
        <dbReference type="PROSITE" id="PS51319"/>
    </source>
</evidence>
<dbReference type="SUPFAM" id="SSF46942">
    <property type="entry name" value="Elongation factor TFIIS domain 2"/>
    <property type="match status" value="1"/>
</dbReference>
<keyword evidence="6 9" id="KW-0539">Nucleus</keyword>
<accession>A0AAN4ZAJ3</accession>
<keyword evidence="10" id="KW-0804">Transcription</keyword>
<evidence type="ECO:0000256" key="1">
    <source>
        <dbReference type="ARBA" id="ARBA00004123"/>
    </source>
</evidence>
<dbReference type="InterPro" id="IPR036575">
    <property type="entry name" value="TFIIS_cen_dom_sf"/>
</dbReference>
<dbReference type="SMART" id="SM00510">
    <property type="entry name" value="TFS2M"/>
    <property type="match status" value="1"/>
</dbReference>
<evidence type="ECO:0000259" key="12">
    <source>
        <dbReference type="PROSITE" id="PS51133"/>
    </source>
</evidence>
<evidence type="ECO:0000313" key="15">
    <source>
        <dbReference type="EMBL" id="GMR37553.1"/>
    </source>
</evidence>
<reference evidence="16" key="1">
    <citation type="submission" date="2022-10" db="EMBL/GenBank/DDBJ databases">
        <title>Genome assembly of Pristionchus species.</title>
        <authorList>
            <person name="Yoshida K."/>
            <person name="Sommer R.J."/>
        </authorList>
    </citation>
    <scope>NUCLEOTIDE SEQUENCE [LARGE SCALE GENOMIC DNA]</scope>
    <source>
        <strain evidence="16">RS5460</strain>
    </source>
</reference>
<keyword evidence="10" id="KW-0238">DNA-binding</keyword>
<evidence type="ECO:0000256" key="10">
    <source>
        <dbReference type="RuleBase" id="RU368078"/>
    </source>
</evidence>
<dbReference type="GO" id="GO:0006368">
    <property type="term" value="P:transcription elongation by RNA polymerase II"/>
    <property type="evidence" value="ECO:0007669"/>
    <property type="project" value="InterPro"/>
</dbReference>
<comment type="similarity">
    <text evidence="2 10">Belongs to the TFS-II family.</text>
</comment>
<protein>
    <recommendedName>
        <fullName evidence="10">Transcription elongation factor</fullName>
    </recommendedName>
</protein>
<evidence type="ECO:0000256" key="3">
    <source>
        <dbReference type="ARBA" id="ARBA00022723"/>
    </source>
</evidence>
<dbReference type="InterPro" id="IPR017923">
    <property type="entry name" value="TFIIS_N"/>
</dbReference>
<feature type="non-terminal residue" evidence="15">
    <location>
        <position position="1"/>
    </location>
</feature>
<keyword evidence="16" id="KW-1185">Reference proteome</keyword>
<comment type="subcellular location">
    <subcellularLocation>
        <location evidence="1 9 10">Nucleus</location>
    </subcellularLocation>
</comment>
<feature type="domain" description="TFIIS N-terminal" evidence="13">
    <location>
        <begin position="11"/>
        <end position="89"/>
    </location>
</feature>
<dbReference type="AlphaFoldDB" id="A0AAN4ZAJ3"/>
<dbReference type="InterPro" id="IPR003617">
    <property type="entry name" value="TFIIS/CRSP70_N_sub"/>
</dbReference>
<feature type="domain" description="TFIIS-type" evidence="12">
    <location>
        <begin position="273"/>
        <end position="313"/>
    </location>
</feature>
<evidence type="ECO:0000256" key="2">
    <source>
        <dbReference type="ARBA" id="ARBA00009647"/>
    </source>
</evidence>
<dbReference type="Pfam" id="PF08711">
    <property type="entry name" value="Med26"/>
    <property type="match status" value="1"/>
</dbReference>
<dbReference type="Gene3D" id="1.20.930.10">
    <property type="entry name" value="Conserved domain common to transcription factors TFIIS, elongin A, CRSP70"/>
    <property type="match status" value="1"/>
</dbReference>
<evidence type="ECO:0000259" key="14">
    <source>
        <dbReference type="PROSITE" id="PS51321"/>
    </source>
</evidence>
<dbReference type="Proteomes" id="UP001328107">
    <property type="component" value="Unassembled WGS sequence"/>
</dbReference>
<dbReference type="GO" id="GO:0003677">
    <property type="term" value="F:DNA binding"/>
    <property type="evidence" value="ECO:0007669"/>
    <property type="project" value="UniProtKB-KW"/>
</dbReference>
<dbReference type="CDD" id="cd00183">
    <property type="entry name" value="TFIIS_I"/>
    <property type="match status" value="1"/>
</dbReference>
<evidence type="ECO:0000313" key="16">
    <source>
        <dbReference type="Proteomes" id="UP001328107"/>
    </source>
</evidence>
<dbReference type="Gene3D" id="2.20.25.10">
    <property type="match status" value="1"/>
</dbReference>
<dbReference type="Pfam" id="PF07500">
    <property type="entry name" value="TFIIS_M"/>
    <property type="match status" value="1"/>
</dbReference>
<keyword evidence="3 10" id="KW-0479">Metal-binding</keyword>
<dbReference type="SUPFAM" id="SSF57783">
    <property type="entry name" value="Zinc beta-ribbon"/>
    <property type="match status" value="1"/>
</dbReference>